<sequence>MKGGPIRFLGAVTLLWMGARAIALWPDALRLPDLSFATPLPEARAAAIPLRPVFRVALPPVVRSQLLVALPPPQPVHASVGRPPSRTAAALMTAAGYGGAPALANLRYPRITPGGAGPVWRGTPAMRPQTFSRLTVTGWMIARPGGGSGSLVGGGQLGGSQAGVRASYAINASRTLSIAGRLSSPLGTAGGREAAFGIDWQPSIAVPIKLMLEQRVALDRGARTAPALGLAGGLGGVPLPADFRLDAYAQAGVVGLSRRQGYVDGAVRMERPVWRSGGLGLSLGLGAWGAAQPGVSRLDVGPQAVVRLPTGGSTLRLGVEWRQRIAGNARPGSGPALSLGADF</sequence>
<keyword evidence="2" id="KW-1185">Reference proteome</keyword>
<evidence type="ECO:0000313" key="2">
    <source>
        <dbReference type="Proteomes" id="UP000734218"/>
    </source>
</evidence>
<evidence type="ECO:0008006" key="3">
    <source>
        <dbReference type="Google" id="ProtNLM"/>
    </source>
</evidence>
<dbReference type="RefSeq" id="WP_167955682.1">
    <property type="nucleotide sequence ID" value="NZ_JAATJE010000002.1"/>
</dbReference>
<organism evidence="1 2">
    <name type="scientific">Sphingomonas jejuensis</name>
    <dbReference type="NCBI Taxonomy" id="904715"/>
    <lineage>
        <taxon>Bacteria</taxon>
        <taxon>Pseudomonadati</taxon>
        <taxon>Pseudomonadota</taxon>
        <taxon>Alphaproteobacteria</taxon>
        <taxon>Sphingomonadales</taxon>
        <taxon>Sphingomonadaceae</taxon>
        <taxon>Sphingomonas</taxon>
    </lineage>
</organism>
<evidence type="ECO:0000313" key="1">
    <source>
        <dbReference type="EMBL" id="NJC35104.1"/>
    </source>
</evidence>
<comment type="caution">
    <text evidence="1">The sequence shown here is derived from an EMBL/GenBank/DDBJ whole genome shotgun (WGS) entry which is preliminary data.</text>
</comment>
<dbReference type="EMBL" id="JAATJE010000002">
    <property type="protein sequence ID" value="NJC35104.1"/>
    <property type="molecule type" value="Genomic_DNA"/>
</dbReference>
<proteinExistence type="predicted"/>
<name>A0ABX0XPC9_9SPHN</name>
<reference evidence="1 2" key="1">
    <citation type="submission" date="2020-03" db="EMBL/GenBank/DDBJ databases">
        <title>Genomic Encyclopedia of Type Strains, Phase IV (KMG-IV): sequencing the most valuable type-strain genomes for metagenomic binning, comparative biology and taxonomic classification.</title>
        <authorList>
            <person name="Goeker M."/>
        </authorList>
    </citation>
    <scope>NUCLEOTIDE SEQUENCE [LARGE SCALE GENOMIC DNA]</scope>
    <source>
        <strain evidence="1 2">DSM 27651</strain>
    </source>
</reference>
<protein>
    <recommendedName>
        <fullName evidence="3">Haemolysin activator HlyB C-terminal domain-containing protein</fullName>
    </recommendedName>
</protein>
<gene>
    <name evidence="1" type="ORF">GGR88_002618</name>
</gene>
<accession>A0ABX0XPC9</accession>
<dbReference type="Proteomes" id="UP000734218">
    <property type="component" value="Unassembled WGS sequence"/>
</dbReference>